<reference evidence="1 2" key="1">
    <citation type="submission" date="2024-07" db="EMBL/GenBank/DDBJ databases">
        <title>Section-level genome sequencing and comparative genomics of Aspergillus sections Usti and Cavernicolus.</title>
        <authorList>
            <consortium name="Lawrence Berkeley National Laboratory"/>
            <person name="Nybo J.L."/>
            <person name="Vesth T.C."/>
            <person name="Theobald S."/>
            <person name="Frisvad J.C."/>
            <person name="Larsen T.O."/>
            <person name="Kjaerboelling I."/>
            <person name="Rothschild-Mancinelli K."/>
            <person name="Lyhne E.K."/>
            <person name="Kogle M.E."/>
            <person name="Barry K."/>
            <person name="Clum A."/>
            <person name="Na H."/>
            <person name="Ledsgaard L."/>
            <person name="Lin J."/>
            <person name="Lipzen A."/>
            <person name="Kuo A."/>
            <person name="Riley R."/>
            <person name="Mondo S."/>
            <person name="LaButti K."/>
            <person name="Haridas S."/>
            <person name="Pangalinan J."/>
            <person name="Salamov A.A."/>
            <person name="Simmons B.A."/>
            <person name="Magnuson J.K."/>
            <person name="Chen J."/>
            <person name="Drula E."/>
            <person name="Henrissat B."/>
            <person name="Wiebenga A."/>
            <person name="Lubbers R.J."/>
            <person name="Gomes A.C."/>
            <person name="Macurrencykelacurrency M.R."/>
            <person name="Stajich J."/>
            <person name="Grigoriev I.V."/>
            <person name="Mortensen U.H."/>
            <person name="De vries R.P."/>
            <person name="Baker S.E."/>
            <person name="Andersen M.R."/>
        </authorList>
    </citation>
    <scope>NUCLEOTIDE SEQUENCE [LARGE SCALE GENOMIC DNA]</scope>
    <source>
        <strain evidence="1 2">CBS 756.74</strain>
    </source>
</reference>
<dbReference type="EMBL" id="JBFXLR010000048">
    <property type="protein sequence ID" value="KAL2843013.1"/>
    <property type="molecule type" value="Genomic_DNA"/>
</dbReference>
<dbReference type="RefSeq" id="XP_070895380.1">
    <property type="nucleotide sequence ID" value="XM_071036787.1"/>
</dbReference>
<sequence>MTARLEDMLVRSDDKPPTAPCARTMHAVEKSISLRRPNRSTVKMATNPPNASVACKHAENILATLPEGLHRVTSKSEVTGIDEMDFSSRLANLMAKRIAAFQASVLPPLEDARWGAMGSARNDVALRPTEELSSHPAQKEMEKFSAFAMDSLFDPTVAPFGASGTYISSGARLVGLFLEPSSSMMSTR</sequence>
<keyword evidence="2" id="KW-1185">Reference proteome</keyword>
<accession>A0ABR4JVS7</accession>
<evidence type="ECO:0000313" key="2">
    <source>
        <dbReference type="Proteomes" id="UP001610444"/>
    </source>
</evidence>
<dbReference type="Proteomes" id="UP001610444">
    <property type="component" value="Unassembled WGS sequence"/>
</dbReference>
<name>A0ABR4JVS7_9EURO</name>
<organism evidence="1 2">
    <name type="scientific">Aspergillus pseudodeflectus</name>
    <dbReference type="NCBI Taxonomy" id="176178"/>
    <lineage>
        <taxon>Eukaryota</taxon>
        <taxon>Fungi</taxon>
        <taxon>Dikarya</taxon>
        <taxon>Ascomycota</taxon>
        <taxon>Pezizomycotina</taxon>
        <taxon>Eurotiomycetes</taxon>
        <taxon>Eurotiomycetidae</taxon>
        <taxon>Eurotiales</taxon>
        <taxon>Aspergillaceae</taxon>
        <taxon>Aspergillus</taxon>
        <taxon>Aspergillus subgen. Nidulantes</taxon>
    </lineage>
</organism>
<dbReference type="GeneID" id="98151951"/>
<protein>
    <submittedName>
        <fullName evidence="1">Uncharacterized protein</fullName>
    </submittedName>
</protein>
<proteinExistence type="predicted"/>
<evidence type="ECO:0000313" key="1">
    <source>
        <dbReference type="EMBL" id="KAL2843013.1"/>
    </source>
</evidence>
<comment type="caution">
    <text evidence="1">The sequence shown here is derived from an EMBL/GenBank/DDBJ whole genome shotgun (WGS) entry which is preliminary data.</text>
</comment>
<gene>
    <name evidence="1" type="ORF">BJX68DRAFT_157617</name>
</gene>